<evidence type="ECO:0000313" key="8">
    <source>
        <dbReference type="Proteomes" id="UP000297149"/>
    </source>
</evidence>
<dbReference type="AlphaFoldDB" id="A0A4P7VZF8"/>
<dbReference type="SUPFAM" id="SSF48452">
    <property type="entry name" value="TPR-like"/>
    <property type="match status" value="1"/>
</dbReference>
<reference evidence="8" key="1">
    <citation type="submission" date="2019-02" db="EMBL/GenBank/DDBJ databases">
        <title>Isolation and identification of novel species under the genus Muribaculum.</title>
        <authorList>
            <person name="Miyake S."/>
            <person name="Ding Y."/>
            <person name="Low A."/>
            <person name="Soh M."/>
            <person name="Seedorf H."/>
        </authorList>
    </citation>
    <scope>NUCLEOTIDE SEQUENCE [LARGE SCALE GENOMIC DNA]</scope>
    <source>
        <strain evidence="8">H5</strain>
    </source>
</reference>
<feature type="chain" id="PRO_5020864758" evidence="5">
    <location>
        <begin position="25"/>
        <end position="579"/>
    </location>
</feature>
<evidence type="ECO:0000313" key="7">
    <source>
        <dbReference type="EMBL" id="QCD40956.1"/>
    </source>
</evidence>
<keyword evidence="4" id="KW-1133">Transmembrane helix</keyword>
<evidence type="ECO:0000256" key="5">
    <source>
        <dbReference type="SAM" id="SignalP"/>
    </source>
</evidence>
<feature type="transmembrane region" description="Helical" evidence="4">
    <location>
        <begin position="397"/>
        <end position="416"/>
    </location>
</feature>
<proteinExistence type="predicted"/>
<dbReference type="InterPro" id="IPR018060">
    <property type="entry name" value="HTH_AraC"/>
</dbReference>
<dbReference type="KEGG" id="ddb:E7747_00725"/>
<dbReference type="SUPFAM" id="SSF46689">
    <property type="entry name" value="Homeodomain-like"/>
    <property type="match status" value="1"/>
</dbReference>
<dbReference type="Pfam" id="PF12833">
    <property type="entry name" value="HTH_18"/>
    <property type="match status" value="1"/>
</dbReference>
<dbReference type="EMBL" id="CP039396">
    <property type="protein sequence ID" value="QCD40956.1"/>
    <property type="molecule type" value="Genomic_DNA"/>
</dbReference>
<keyword evidence="1" id="KW-0805">Transcription regulation</keyword>
<dbReference type="InterPro" id="IPR009057">
    <property type="entry name" value="Homeodomain-like_sf"/>
</dbReference>
<dbReference type="Gene3D" id="1.25.40.10">
    <property type="entry name" value="Tetratricopeptide repeat domain"/>
    <property type="match status" value="2"/>
</dbReference>
<dbReference type="InterPro" id="IPR011990">
    <property type="entry name" value="TPR-like_helical_dom_sf"/>
</dbReference>
<sequence length="579" mass="65702">MKIKILIHILILAMSLASPFMLRAEAIGGKDTIKAYLSALENNPNDKELLKTIAFYYMNIGDRERSKEYAERLMAVGKLTGDRDFCELYGLIVLGSSDFDTDADSCFRNLEKARIIADNSDNHDALLSINNSMAMYYMFVHNDMYTATSYYYKALEDAKAINDERRYGIVLSNLSGAYLTMNDVSGQKLAEQAHEIAEKRGEPIPLYYAKEALAHFYIMSDSLDRVEKLLGEIEELHKEGGFGGEPELYLLKAQLAEKRGDISTAYSNYANAMENFGNVDGSSISATYLSYASLLRRDNNVKAAIEVLEHGLGYVKSSEMKIHLPEIIKELVYAYRNAGYYQKALDCSLDYQASQDSMFKLSRERALHENRIRHEVYNNERIIDEQRIELMETRHRIMLLAVCVAGILMLLGLTYFNYRKKDRLYRAIVSQNREYMSREQLLLERIEKADKTKSPGSSGLSGDKADDLMSRFTVLMSEHKLFTDPSITVGAVAEKLSTNRTYLSRAINDSMGKTFTQVINDYRIREAISLISDLDANMPLKQVCAEVGFSSLSTFYTTFQATTGMTPARYRAQLRDMNG</sequence>
<accession>A0A4P7VZF8</accession>
<dbReference type="Gene3D" id="1.10.10.60">
    <property type="entry name" value="Homeodomain-like"/>
    <property type="match status" value="2"/>
</dbReference>
<evidence type="ECO:0000259" key="6">
    <source>
        <dbReference type="PROSITE" id="PS01124"/>
    </source>
</evidence>
<evidence type="ECO:0000256" key="2">
    <source>
        <dbReference type="ARBA" id="ARBA00023125"/>
    </source>
</evidence>
<keyword evidence="4" id="KW-0472">Membrane</keyword>
<evidence type="ECO:0000256" key="3">
    <source>
        <dbReference type="ARBA" id="ARBA00023163"/>
    </source>
</evidence>
<gene>
    <name evidence="7" type="ORF">E7747_00725</name>
</gene>
<dbReference type="GO" id="GO:0003700">
    <property type="term" value="F:DNA-binding transcription factor activity"/>
    <property type="evidence" value="ECO:0007669"/>
    <property type="project" value="InterPro"/>
</dbReference>
<protein>
    <submittedName>
        <fullName evidence="7">AraC family transcriptional regulator</fullName>
    </submittedName>
</protein>
<feature type="signal peptide" evidence="5">
    <location>
        <begin position="1"/>
        <end position="24"/>
    </location>
</feature>
<dbReference type="InterPro" id="IPR018062">
    <property type="entry name" value="HTH_AraC-typ_CS"/>
</dbReference>
<evidence type="ECO:0000256" key="1">
    <source>
        <dbReference type="ARBA" id="ARBA00023015"/>
    </source>
</evidence>
<keyword evidence="2" id="KW-0238">DNA-binding</keyword>
<dbReference type="RefSeq" id="WP_136413454.1">
    <property type="nucleotide sequence ID" value="NZ_CP039396.1"/>
</dbReference>
<keyword evidence="4" id="KW-0812">Transmembrane</keyword>
<name>A0A4P7VZF8_9BACT</name>
<dbReference type="PROSITE" id="PS00041">
    <property type="entry name" value="HTH_ARAC_FAMILY_1"/>
    <property type="match status" value="1"/>
</dbReference>
<dbReference type="GO" id="GO:0043565">
    <property type="term" value="F:sequence-specific DNA binding"/>
    <property type="evidence" value="ECO:0007669"/>
    <property type="project" value="InterPro"/>
</dbReference>
<evidence type="ECO:0000256" key="4">
    <source>
        <dbReference type="SAM" id="Phobius"/>
    </source>
</evidence>
<keyword evidence="3" id="KW-0804">Transcription</keyword>
<dbReference type="SMART" id="SM00342">
    <property type="entry name" value="HTH_ARAC"/>
    <property type="match status" value="1"/>
</dbReference>
<organism evidence="7 8">
    <name type="scientific">Duncaniella dubosii</name>
    <dbReference type="NCBI Taxonomy" id="2518971"/>
    <lineage>
        <taxon>Bacteria</taxon>
        <taxon>Pseudomonadati</taxon>
        <taxon>Bacteroidota</taxon>
        <taxon>Bacteroidia</taxon>
        <taxon>Bacteroidales</taxon>
        <taxon>Muribaculaceae</taxon>
        <taxon>Duncaniella</taxon>
    </lineage>
</organism>
<keyword evidence="5" id="KW-0732">Signal</keyword>
<dbReference type="PANTHER" id="PTHR43280:SF29">
    <property type="entry name" value="ARAC-FAMILY TRANSCRIPTIONAL REGULATOR"/>
    <property type="match status" value="1"/>
</dbReference>
<dbReference type="PROSITE" id="PS01124">
    <property type="entry name" value="HTH_ARAC_FAMILY_2"/>
    <property type="match status" value="1"/>
</dbReference>
<dbReference type="PANTHER" id="PTHR43280">
    <property type="entry name" value="ARAC-FAMILY TRANSCRIPTIONAL REGULATOR"/>
    <property type="match status" value="1"/>
</dbReference>
<keyword evidence="8" id="KW-1185">Reference proteome</keyword>
<feature type="domain" description="HTH araC/xylS-type" evidence="6">
    <location>
        <begin position="470"/>
        <end position="573"/>
    </location>
</feature>
<dbReference type="Proteomes" id="UP000297149">
    <property type="component" value="Chromosome"/>
</dbReference>